<dbReference type="AlphaFoldDB" id="W1PWQ2"/>
<reference evidence="4" key="1">
    <citation type="journal article" date="2013" name="Science">
        <title>The Amborella genome and the evolution of flowering plants.</title>
        <authorList>
            <consortium name="Amborella Genome Project"/>
        </authorList>
    </citation>
    <scope>NUCLEOTIDE SEQUENCE [LARGE SCALE GENOMIC DNA]</scope>
</reference>
<evidence type="ECO:0000259" key="2">
    <source>
        <dbReference type="PROSITE" id="PS51002"/>
    </source>
</evidence>
<dbReference type="GO" id="GO:0016491">
    <property type="term" value="F:oxidoreductase activity"/>
    <property type="evidence" value="ECO:0007669"/>
    <property type="project" value="InterPro"/>
</dbReference>
<dbReference type="InterPro" id="IPR016174">
    <property type="entry name" value="Di-haem_cyt_TM"/>
</dbReference>
<dbReference type="Proteomes" id="UP000017836">
    <property type="component" value="Unassembled WGS sequence"/>
</dbReference>
<feature type="domain" description="Cytochrome b/b6 N-terminal region profile" evidence="2">
    <location>
        <begin position="1"/>
        <end position="72"/>
    </location>
</feature>
<name>W1PWQ2_AMBTC</name>
<dbReference type="Gene3D" id="1.20.810.10">
    <property type="entry name" value="Cytochrome Bc1 Complex, Chain C"/>
    <property type="match status" value="1"/>
</dbReference>
<dbReference type="STRING" id="13333.W1PWQ2"/>
<dbReference type="PANTHER" id="PTHR19271">
    <property type="entry name" value="CYTOCHROME B"/>
    <property type="match status" value="1"/>
</dbReference>
<dbReference type="GO" id="GO:0022904">
    <property type="term" value="P:respiratory electron transport chain"/>
    <property type="evidence" value="ECO:0007669"/>
    <property type="project" value="InterPro"/>
</dbReference>
<dbReference type="InterPro" id="IPR027387">
    <property type="entry name" value="Cytb/b6-like_sf"/>
</dbReference>
<dbReference type="Pfam" id="PF00033">
    <property type="entry name" value="Cytochrome_B"/>
    <property type="match status" value="1"/>
</dbReference>
<keyword evidence="1" id="KW-1133">Transmembrane helix</keyword>
<evidence type="ECO:0000256" key="1">
    <source>
        <dbReference type="SAM" id="Phobius"/>
    </source>
</evidence>
<evidence type="ECO:0000313" key="4">
    <source>
        <dbReference type="Proteomes" id="UP000017836"/>
    </source>
</evidence>
<keyword evidence="4" id="KW-1185">Reference proteome</keyword>
<organism evidence="3 4">
    <name type="scientific">Amborella trichopoda</name>
    <dbReference type="NCBI Taxonomy" id="13333"/>
    <lineage>
        <taxon>Eukaryota</taxon>
        <taxon>Viridiplantae</taxon>
        <taxon>Streptophyta</taxon>
        <taxon>Embryophyta</taxon>
        <taxon>Tracheophyta</taxon>
        <taxon>Spermatophyta</taxon>
        <taxon>Magnoliopsida</taxon>
        <taxon>Amborellales</taxon>
        <taxon>Amborellaceae</taxon>
        <taxon>Amborella</taxon>
    </lineage>
</organism>
<sequence>MSFWGATVITSLASAIPVVGDSVVTWLWGGFSVDNATLNRFYSLHYLLPFLIAGSSIVHIAALHQYGSNNPLGTNSSVILTIIYRPTQCQPLLILFQNGTFYGFML</sequence>
<keyword evidence="1" id="KW-0472">Membrane</keyword>
<dbReference type="PROSITE" id="PS51002">
    <property type="entry name" value="CYTB_NTER"/>
    <property type="match status" value="1"/>
</dbReference>
<dbReference type="GO" id="GO:0009055">
    <property type="term" value="F:electron transfer activity"/>
    <property type="evidence" value="ECO:0007669"/>
    <property type="project" value="InterPro"/>
</dbReference>
<proteinExistence type="predicted"/>
<evidence type="ECO:0000313" key="3">
    <source>
        <dbReference type="EMBL" id="ERN12211.1"/>
    </source>
</evidence>
<dbReference type="EMBL" id="KI392616">
    <property type="protein sequence ID" value="ERN12211.1"/>
    <property type="molecule type" value="Genomic_DNA"/>
</dbReference>
<gene>
    <name evidence="3" type="ORF">AMTR_s00034p00187470</name>
</gene>
<dbReference type="PANTHER" id="PTHR19271:SF16">
    <property type="entry name" value="CYTOCHROME B"/>
    <property type="match status" value="1"/>
</dbReference>
<dbReference type="eggNOG" id="KOG4663">
    <property type="taxonomic scope" value="Eukaryota"/>
</dbReference>
<dbReference type="GO" id="GO:0016020">
    <property type="term" value="C:membrane"/>
    <property type="evidence" value="ECO:0007669"/>
    <property type="project" value="InterPro"/>
</dbReference>
<dbReference type="SUPFAM" id="SSF81342">
    <property type="entry name" value="Transmembrane di-heme cytochromes"/>
    <property type="match status" value="1"/>
</dbReference>
<dbReference type="OMA" id="FILMHFL"/>
<feature type="transmembrane region" description="Helical" evidence="1">
    <location>
        <begin position="44"/>
        <end position="63"/>
    </location>
</feature>
<dbReference type="InterPro" id="IPR005797">
    <property type="entry name" value="Cyt_b/b6_N"/>
</dbReference>
<protein>
    <recommendedName>
        <fullName evidence="2">Cytochrome b/b6 N-terminal region profile domain-containing protein</fullName>
    </recommendedName>
</protein>
<accession>W1PWQ2</accession>
<dbReference type="Gramene" id="ERN12211">
    <property type="protein sequence ID" value="ERN12211"/>
    <property type="gene ID" value="AMTR_s00034p00187470"/>
</dbReference>
<keyword evidence="1" id="KW-0812">Transmembrane</keyword>
<dbReference type="HOGENOM" id="CLU_2226767_0_0_1"/>